<dbReference type="EMBL" id="FNAK01000004">
    <property type="protein sequence ID" value="SDE10545.1"/>
    <property type="molecule type" value="Genomic_DNA"/>
</dbReference>
<feature type="signal peptide" evidence="1">
    <location>
        <begin position="1"/>
        <end position="27"/>
    </location>
</feature>
<gene>
    <name evidence="3" type="ORF">SAMN04488071_2116</name>
</gene>
<keyword evidence="4" id="KW-1185">Reference proteome</keyword>
<dbReference type="InterPro" id="IPR001466">
    <property type="entry name" value="Beta-lactam-related"/>
</dbReference>
<reference evidence="3 4" key="1">
    <citation type="submission" date="2016-10" db="EMBL/GenBank/DDBJ databases">
        <authorList>
            <person name="de Groot N.N."/>
        </authorList>
    </citation>
    <scope>NUCLEOTIDE SEQUENCE [LARGE SCALE GENOMIC DNA]</scope>
    <source>
        <strain evidence="3 4">CGMCC 1.9109</strain>
    </source>
</reference>
<feature type="domain" description="Beta-lactamase-related" evidence="2">
    <location>
        <begin position="118"/>
        <end position="414"/>
    </location>
</feature>
<dbReference type="InterPro" id="IPR012338">
    <property type="entry name" value="Beta-lactam/transpept-like"/>
</dbReference>
<dbReference type="PANTHER" id="PTHR43283:SF7">
    <property type="entry name" value="BETA-LACTAMASE-RELATED DOMAIN-CONTAINING PROTEIN"/>
    <property type="match status" value="1"/>
</dbReference>
<accession>A0A1G7A931</accession>
<name>A0A1G7A931_9PROT</name>
<dbReference type="AlphaFoldDB" id="A0A1G7A931"/>
<dbReference type="Gene3D" id="3.40.710.10">
    <property type="entry name" value="DD-peptidase/beta-lactamase superfamily"/>
    <property type="match status" value="1"/>
</dbReference>
<organism evidence="3 4">
    <name type="scientific">Kordiimonas lacus</name>
    <dbReference type="NCBI Taxonomy" id="637679"/>
    <lineage>
        <taxon>Bacteria</taxon>
        <taxon>Pseudomonadati</taxon>
        <taxon>Pseudomonadota</taxon>
        <taxon>Alphaproteobacteria</taxon>
        <taxon>Kordiimonadales</taxon>
        <taxon>Kordiimonadaceae</taxon>
        <taxon>Kordiimonas</taxon>
    </lineage>
</organism>
<feature type="chain" id="PRO_5010183235" evidence="1">
    <location>
        <begin position="28"/>
        <end position="421"/>
    </location>
</feature>
<dbReference type="Pfam" id="PF00144">
    <property type="entry name" value="Beta-lactamase"/>
    <property type="match status" value="1"/>
</dbReference>
<dbReference type="STRING" id="637679.GCA_001550055_01741"/>
<sequence>MTIKAKFTHFLAVALLSSVSSFSTVSAAESNGATTTEAALPFWKTPHMDYVSLEVTVDDAGLSFWDVPLLEKAFIDATPADRKDGVSVGQLGGDGGNKDMIIKLAREIAEGKHGDIDSLLIAQGGKLLFESYYLRGRVNLTHPQVSATKTYTGLALGRAIQMGYLTMADLDKPVASFLKELDPTKFIEGADKITLHQALTMTTGIRLTEEQWSALNDDPNQIQGQKQVQAIFERTAPITAESQTFLYGTGPGLVMQVLEAVVPGSAKDFIKDELFGKMGIATYSWQTDPSGLPAAGWRASITSRAMVKVAALALNKGRWNGAQLVPEAFIAKATDRLIAVGDEDAFGGGKDVSNQGYGYFWWSADLRAGDKSYFSASAQGGGGQFIILIEELDLMVVVTAHDAEPSTLQKTAERILPAFAE</sequence>
<proteinExistence type="predicted"/>
<dbReference type="SUPFAM" id="SSF56601">
    <property type="entry name" value="beta-lactamase/transpeptidase-like"/>
    <property type="match status" value="1"/>
</dbReference>
<dbReference type="Proteomes" id="UP000183685">
    <property type="component" value="Unassembled WGS sequence"/>
</dbReference>
<dbReference type="InterPro" id="IPR050789">
    <property type="entry name" value="Diverse_Enzym_Activities"/>
</dbReference>
<keyword evidence="1" id="KW-0732">Signal</keyword>
<evidence type="ECO:0000256" key="1">
    <source>
        <dbReference type="SAM" id="SignalP"/>
    </source>
</evidence>
<dbReference type="RefSeq" id="WP_068303922.1">
    <property type="nucleotide sequence ID" value="NZ_FNAK01000004.1"/>
</dbReference>
<dbReference type="PANTHER" id="PTHR43283">
    <property type="entry name" value="BETA-LACTAMASE-RELATED"/>
    <property type="match status" value="1"/>
</dbReference>
<evidence type="ECO:0000259" key="2">
    <source>
        <dbReference type="Pfam" id="PF00144"/>
    </source>
</evidence>
<evidence type="ECO:0000313" key="4">
    <source>
        <dbReference type="Proteomes" id="UP000183685"/>
    </source>
</evidence>
<evidence type="ECO:0000313" key="3">
    <source>
        <dbReference type="EMBL" id="SDE10545.1"/>
    </source>
</evidence>
<protein>
    <submittedName>
        <fullName evidence="3">CubicO group peptidase, beta-lactamase class C family</fullName>
    </submittedName>
</protein>
<dbReference type="OrthoDB" id="9814204at2"/>